<name>A0A9J6A8I3_SOLCO</name>
<dbReference type="AlphaFoldDB" id="A0A9J6A8I3"/>
<dbReference type="EMBL" id="JACXVP010000002">
    <property type="protein sequence ID" value="KAG5620728.1"/>
    <property type="molecule type" value="Genomic_DNA"/>
</dbReference>
<proteinExistence type="predicted"/>
<evidence type="ECO:0000313" key="1">
    <source>
        <dbReference type="EMBL" id="KAG5620728.1"/>
    </source>
</evidence>
<reference evidence="1 2" key="1">
    <citation type="submission" date="2020-09" db="EMBL/GenBank/DDBJ databases">
        <title>De no assembly of potato wild relative species, Solanum commersonii.</title>
        <authorList>
            <person name="Cho K."/>
        </authorList>
    </citation>
    <scope>NUCLEOTIDE SEQUENCE [LARGE SCALE GENOMIC DNA]</scope>
    <source>
        <strain evidence="1">LZ3.2</strain>
        <tissue evidence="1">Leaf</tissue>
    </source>
</reference>
<dbReference type="OrthoDB" id="1241859at2759"/>
<organism evidence="1 2">
    <name type="scientific">Solanum commersonii</name>
    <name type="common">Commerson's wild potato</name>
    <name type="synonym">Commerson's nightshade</name>
    <dbReference type="NCBI Taxonomy" id="4109"/>
    <lineage>
        <taxon>Eukaryota</taxon>
        <taxon>Viridiplantae</taxon>
        <taxon>Streptophyta</taxon>
        <taxon>Embryophyta</taxon>
        <taxon>Tracheophyta</taxon>
        <taxon>Spermatophyta</taxon>
        <taxon>Magnoliopsida</taxon>
        <taxon>eudicotyledons</taxon>
        <taxon>Gunneridae</taxon>
        <taxon>Pentapetalae</taxon>
        <taxon>asterids</taxon>
        <taxon>lamiids</taxon>
        <taxon>Solanales</taxon>
        <taxon>Solanaceae</taxon>
        <taxon>Solanoideae</taxon>
        <taxon>Solaneae</taxon>
        <taxon>Solanum</taxon>
    </lineage>
</organism>
<dbReference type="Proteomes" id="UP000824120">
    <property type="component" value="Chromosome 2"/>
</dbReference>
<evidence type="ECO:0008006" key="3">
    <source>
        <dbReference type="Google" id="ProtNLM"/>
    </source>
</evidence>
<protein>
    <recommendedName>
        <fullName evidence="3">Retrotransposon gag domain-containing protein</fullName>
    </recommendedName>
</protein>
<comment type="caution">
    <text evidence="1">The sequence shown here is derived from an EMBL/GenBank/DDBJ whole genome shotgun (WGS) entry which is preliminary data.</text>
</comment>
<evidence type="ECO:0000313" key="2">
    <source>
        <dbReference type="Proteomes" id="UP000824120"/>
    </source>
</evidence>
<accession>A0A9J6A8I3</accession>
<sequence>MVDKLFVVNVNGPRTIGPGLNYAEAQELDNPIQNWLGIQAERYFRFYEITENHKLDLASCYLDGTTLQWYQWLFQNKQLANWKHFTEKVLIRFHKCHLESPKESLSNLQEWSNITNSSLLQNYGGKSERKRKMDVHKVFDEKLSGYFPTLFAEMQSDTPIEMRYVNAIDLDRGSNEQYTHEIETLEGAISADKIIPYAKCGKSYGGEEHEEGNLLLNLGVTIFVVHILTSSNKIVKECNNLMMLCFWVAIRNSTIIKWHQHSNSLALSTINKEGWKRKVETNLLKLEYGLQYLNLIEESKFEHENAYYVIIADRLGQSSLVQIILGANSHISILLLLVEDDDSHCYIIMTENRCEEVFDEKLSHYFPTLFVVTQSDTPIKTVSEVATNIKIITCQLFNEHTQRELVWKILWGEEHNESNLLLNIGATTFVVHVQGIASNLTYGGEKHDEGNLLLNLGVTTFVVHKRKVETNLLKLEYGLQYLNLIEESKFEHENAYYVIIADRLGQSSLVQIILGANSHISILLLLVEDDDSHSYIIMTENRCEELSGYFPTLFAETQSDTPIEMVSEKATNTKSIAG</sequence>
<gene>
    <name evidence="1" type="ORF">H5410_005946</name>
</gene>
<keyword evidence="2" id="KW-1185">Reference proteome</keyword>